<evidence type="ECO:0000313" key="2">
    <source>
        <dbReference type="Proteomes" id="UP001055879"/>
    </source>
</evidence>
<keyword evidence="2" id="KW-1185">Reference proteome</keyword>
<dbReference type="EMBL" id="CM042055">
    <property type="protein sequence ID" value="KAI3702507.1"/>
    <property type="molecule type" value="Genomic_DNA"/>
</dbReference>
<protein>
    <submittedName>
        <fullName evidence="1">Uncharacterized protein</fullName>
    </submittedName>
</protein>
<comment type="caution">
    <text evidence="1">The sequence shown here is derived from an EMBL/GenBank/DDBJ whole genome shotgun (WGS) entry which is preliminary data.</text>
</comment>
<name>A0ACB8ZY66_ARCLA</name>
<reference evidence="2" key="1">
    <citation type="journal article" date="2022" name="Mol. Ecol. Resour.">
        <title>The genomes of chicory, endive, great burdock and yacon provide insights into Asteraceae palaeo-polyploidization history and plant inulin production.</title>
        <authorList>
            <person name="Fan W."/>
            <person name="Wang S."/>
            <person name="Wang H."/>
            <person name="Wang A."/>
            <person name="Jiang F."/>
            <person name="Liu H."/>
            <person name="Zhao H."/>
            <person name="Xu D."/>
            <person name="Zhang Y."/>
        </authorList>
    </citation>
    <scope>NUCLEOTIDE SEQUENCE [LARGE SCALE GENOMIC DNA]</scope>
    <source>
        <strain evidence="2">cv. Niubang</strain>
    </source>
</reference>
<sequence>MFSVFNHSIMEEASFATGDFHSLNEIYVHDIIGSSKTLPVVGMAVDDGFYVDSPTTGLSSDEDSNRLVDDSGTNVVLCKVFF</sequence>
<evidence type="ECO:0000313" key="1">
    <source>
        <dbReference type="EMBL" id="KAI3702507.1"/>
    </source>
</evidence>
<proteinExistence type="predicted"/>
<accession>A0ACB8ZY66</accession>
<organism evidence="1 2">
    <name type="scientific">Arctium lappa</name>
    <name type="common">Greater burdock</name>
    <name type="synonym">Lappa major</name>
    <dbReference type="NCBI Taxonomy" id="4217"/>
    <lineage>
        <taxon>Eukaryota</taxon>
        <taxon>Viridiplantae</taxon>
        <taxon>Streptophyta</taxon>
        <taxon>Embryophyta</taxon>
        <taxon>Tracheophyta</taxon>
        <taxon>Spermatophyta</taxon>
        <taxon>Magnoliopsida</taxon>
        <taxon>eudicotyledons</taxon>
        <taxon>Gunneridae</taxon>
        <taxon>Pentapetalae</taxon>
        <taxon>asterids</taxon>
        <taxon>campanulids</taxon>
        <taxon>Asterales</taxon>
        <taxon>Asteraceae</taxon>
        <taxon>Carduoideae</taxon>
        <taxon>Cardueae</taxon>
        <taxon>Arctiinae</taxon>
        <taxon>Arctium</taxon>
    </lineage>
</organism>
<gene>
    <name evidence="1" type="ORF">L6452_28245</name>
</gene>
<reference evidence="1 2" key="2">
    <citation type="journal article" date="2022" name="Mol. Ecol. Resour.">
        <title>The genomes of chicory, endive, great burdock and yacon provide insights into Asteraceae paleo-polyploidization history and plant inulin production.</title>
        <authorList>
            <person name="Fan W."/>
            <person name="Wang S."/>
            <person name="Wang H."/>
            <person name="Wang A."/>
            <person name="Jiang F."/>
            <person name="Liu H."/>
            <person name="Zhao H."/>
            <person name="Xu D."/>
            <person name="Zhang Y."/>
        </authorList>
    </citation>
    <scope>NUCLEOTIDE SEQUENCE [LARGE SCALE GENOMIC DNA]</scope>
    <source>
        <strain evidence="2">cv. Niubang</strain>
    </source>
</reference>
<dbReference type="Proteomes" id="UP001055879">
    <property type="component" value="Linkage Group LG09"/>
</dbReference>